<protein>
    <recommendedName>
        <fullName evidence="5">Transposase MuDR plant domain-containing protein</fullName>
    </recommendedName>
</protein>
<gene>
    <name evidence="3" type="ORF">OSB04_017153</name>
</gene>
<feature type="region of interest" description="Disordered" evidence="1">
    <location>
        <begin position="36"/>
        <end position="64"/>
    </location>
</feature>
<accession>A0AA38T2D6</accession>
<feature type="signal peptide" evidence="2">
    <location>
        <begin position="1"/>
        <end position="22"/>
    </location>
</feature>
<evidence type="ECO:0000313" key="4">
    <source>
        <dbReference type="Proteomes" id="UP001172457"/>
    </source>
</evidence>
<organism evidence="3 4">
    <name type="scientific">Centaurea solstitialis</name>
    <name type="common">yellow star-thistle</name>
    <dbReference type="NCBI Taxonomy" id="347529"/>
    <lineage>
        <taxon>Eukaryota</taxon>
        <taxon>Viridiplantae</taxon>
        <taxon>Streptophyta</taxon>
        <taxon>Embryophyta</taxon>
        <taxon>Tracheophyta</taxon>
        <taxon>Spermatophyta</taxon>
        <taxon>Magnoliopsida</taxon>
        <taxon>eudicotyledons</taxon>
        <taxon>Gunneridae</taxon>
        <taxon>Pentapetalae</taxon>
        <taxon>asterids</taxon>
        <taxon>campanulids</taxon>
        <taxon>Asterales</taxon>
        <taxon>Asteraceae</taxon>
        <taxon>Carduoideae</taxon>
        <taxon>Cardueae</taxon>
        <taxon>Centaureinae</taxon>
        <taxon>Centaurea</taxon>
    </lineage>
</organism>
<keyword evidence="4" id="KW-1185">Reference proteome</keyword>
<evidence type="ECO:0000313" key="3">
    <source>
        <dbReference type="EMBL" id="KAJ9553108.1"/>
    </source>
</evidence>
<evidence type="ECO:0000256" key="2">
    <source>
        <dbReference type="SAM" id="SignalP"/>
    </source>
</evidence>
<comment type="caution">
    <text evidence="3">The sequence shown here is derived from an EMBL/GenBank/DDBJ whole genome shotgun (WGS) entry which is preliminary data.</text>
</comment>
<dbReference type="AlphaFoldDB" id="A0AA38T2D6"/>
<feature type="chain" id="PRO_5041441206" description="Transposase MuDR plant domain-containing protein" evidence="2">
    <location>
        <begin position="23"/>
        <end position="188"/>
    </location>
</feature>
<reference evidence="3" key="1">
    <citation type="submission" date="2023-03" db="EMBL/GenBank/DDBJ databases">
        <title>Chromosome-scale reference genome and RAD-based genetic map of yellow starthistle (Centaurea solstitialis) reveal putative structural variation and QTLs associated with invader traits.</title>
        <authorList>
            <person name="Reatini B."/>
            <person name="Cang F.A."/>
            <person name="Jiang Q."/>
            <person name="Mckibben M.T.W."/>
            <person name="Barker M.S."/>
            <person name="Rieseberg L.H."/>
            <person name="Dlugosch K.M."/>
        </authorList>
    </citation>
    <scope>NUCLEOTIDE SEQUENCE</scope>
    <source>
        <strain evidence="3">CAN-66</strain>
        <tissue evidence="3">Leaf</tissue>
    </source>
</reference>
<name>A0AA38T2D6_9ASTR</name>
<keyword evidence="2" id="KW-0732">Signal</keyword>
<dbReference type="Proteomes" id="UP001172457">
    <property type="component" value="Chromosome 4"/>
</dbReference>
<evidence type="ECO:0000256" key="1">
    <source>
        <dbReference type="SAM" id="MobiDB-lite"/>
    </source>
</evidence>
<proteinExistence type="predicted"/>
<feature type="compositionally biased region" description="Basic residues" evidence="1">
    <location>
        <begin position="41"/>
        <end position="60"/>
    </location>
</feature>
<evidence type="ECO:0008006" key="5">
    <source>
        <dbReference type="Google" id="ProtNLM"/>
    </source>
</evidence>
<sequence>MLPKKMMCQHLMSMTIVRCAVAARLEVMRTPEAIPMLLRQKNTRRGRRRRRRRSRKKKKKKEEDPFPDFDNYVFDTSTFDDEETRKKYHFLGMLIFTICLPSLDRRHCHHTQPTHSLQRRGRVKAEQVFRSKPEMTLALGMKFLEEGFEFKTIRTSKHKYEAVCVYDNCGWRIYATSIGSSRCFKYGS</sequence>
<dbReference type="EMBL" id="JARYMX010000004">
    <property type="protein sequence ID" value="KAJ9553108.1"/>
    <property type="molecule type" value="Genomic_DNA"/>
</dbReference>